<dbReference type="PANTHER" id="PTHR43825:SF1">
    <property type="entry name" value="TRANSKETOLASE-LIKE PYRIMIDINE-BINDING DOMAIN-CONTAINING PROTEIN"/>
    <property type="match status" value="1"/>
</dbReference>
<dbReference type="CDD" id="cd07033">
    <property type="entry name" value="TPP_PYR_DXS_TK_like"/>
    <property type="match status" value="1"/>
</dbReference>
<name>A0ABV7L2I8_9PROT</name>
<evidence type="ECO:0000313" key="3">
    <source>
        <dbReference type="Proteomes" id="UP001595528"/>
    </source>
</evidence>
<dbReference type="Proteomes" id="UP001595528">
    <property type="component" value="Unassembled WGS sequence"/>
</dbReference>
<dbReference type="Gene3D" id="3.40.50.970">
    <property type="match status" value="1"/>
</dbReference>
<dbReference type="InterPro" id="IPR009014">
    <property type="entry name" value="Transketo_C/PFOR_II"/>
</dbReference>
<dbReference type="InterPro" id="IPR005475">
    <property type="entry name" value="Transketolase-like_Pyr-bd"/>
</dbReference>
<dbReference type="Gene3D" id="3.40.50.920">
    <property type="match status" value="1"/>
</dbReference>
<dbReference type="PANTHER" id="PTHR43825">
    <property type="entry name" value="PYRUVATE DEHYDROGENASE E1 COMPONENT"/>
    <property type="match status" value="1"/>
</dbReference>
<dbReference type="Pfam" id="PF02779">
    <property type="entry name" value="Transket_pyr"/>
    <property type="match status" value="1"/>
</dbReference>
<dbReference type="Pfam" id="PF02780">
    <property type="entry name" value="Transketolase_C"/>
    <property type="match status" value="1"/>
</dbReference>
<dbReference type="SUPFAM" id="SSF52922">
    <property type="entry name" value="TK C-terminal domain-like"/>
    <property type="match status" value="1"/>
</dbReference>
<accession>A0ABV7L2I8</accession>
<dbReference type="SUPFAM" id="SSF52518">
    <property type="entry name" value="Thiamin diphosphate-binding fold (THDP-binding)"/>
    <property type="match status" value="1"/>
</dbReference>
<organism evidence="2 3">
    <name type="scientific">Marinibaculum pumilum</name>
    <dbReference type="NCBI Taxonomy" id="1766165"/>
    <lineage>
        <taxon>Bacteria</taxon>
        <taxon>Pseudomonadati</taxon>
        <taxon>Pseudomonadota</taxon>
        <taxon>Alphaproteobacteria</taxon>
        <taxon>Rhodospirillales</taxon>
        <taxon>Rhodospirillaceae</taxon>
        <taxon>Marinibaculum</taxon>
    </lineage>
</organism>
<evidence type="ECO:0000313" key="2">
    <source>
        <dbReference type="EMBL" id="MFC3228848.1"/>
    </source>
</evidence>
<evidence type="ECO:0000259" key="1">
    <source>
        <dbReference type="SMART" id="SM00861"/>
    </source>
</evidence>
<protein>
    <submittedName>
        <fullName evidence="2">Transketolase family protein</fullName>
    </submittedName>
</protein>
<dbReference type="RefSeq" id="WP_379902344.1">
    <property type="nucleotide sequence ID" value="NZ_JBHRTR010000028.1"/>
</dbReference>
<dbReference type="InterPro" id="IPR033248">
    <property type="entry name" value="Transketolase_C"/>
</dbReference>
<dbReference type="InterPro" id="IPR051157">
    <property type="entry name" value="PDH/Transketolase"/>
</dbReference>
<dbReference type="SMART" id="SM00861">
    <property type="entry name" value="Transket_pyr"/>
    <property type="match status" value="1"/>
</dbReference>
<dbReference type="InterPro" id="IPR029061">
    <property type="entry name" value="THDP-binding"/>
</dbReference>
<sequence length="323" mass="34061">MTETQTAAAPPPLMRDAFIDRLTEAAGQHDDILFISADFGAKALDRFRQDRAGQFLHAGISEQNMVDLAAGLALSGKRVFLYAMAPFLTLRCLEQIKATLAAMRLPVSLLGVGVGLGYDHATLTHFAIEDLACLRAMNGMEVLTAADAPSAVAMADLCLASPALRYVRLDRQGLTALAPPLEKAADLAPGLRQISDGGGIAVLTCGALCHAALEAAAQLGGEGQPPKVIDLYRIKPLSAPALLEALQGCRAIVTVEEQLLDGGFGSAVAETLLDAGAMLPMRRLGLRDGFVVENGHRDRLWRNFGIDAQAIAQAVREMAPASA</sequence>
<feature type="domain" description="Transketolase-like pyrimidine-binding" evidence="1">
    <location>
        <begin position="12"/>
        <end position="177"/>
    </location>
</feature>
<reference evidence="3" key="1">
    <citation type="journal article" date="2019" name="Int. J. Syst. Evol. Microbiol.">
        <title>The Global Catalogue of Microorganisms (GCM) 10K type strain sequencing project: providing services to taxonomists for standard genome sequencing and annotation.</title>
        <authorList>
            <consortium name="The Broad Institute Genomics Platform"/>
            <consortium name="The Broad Institute Genome Sequencing Center for Infectious Disease"/>
            <person name="Wu L."/>
            <person name="Ma J."/>
        </authorList>
    </citation>
    <scope>NUCLEOTIDE SEQUENCE [LARGE SCALE GENOMIC DNA]</scope>
    <source>
        <strain evidence="3">KCTC 42964</strain>
    </source>
</reference>
<keyword evidence="3" id="KW-1185">Reference proteome</keyword>
<gene>
    <name evidence="2" type="ORF">ACFOGJ_16505</name>
</gene>
<comment type="caution">
    <text evidence="2">The sequence shown here is derived from an EMBL/GenBank/DDBJ whole genome shotgun (WGS) entry which is preliminary data.</text>
</comment>
<proteinExistence type="predicted"/>
<dbReference type="EMBL" id="JBHRTR010000028">
    <property type="protein sequence ID" value="MFC3228848.1"/>
    <property type="molecule type" value="Genomic_DNA"/>
</dbReference>